<dbReference type="PANTHER" id="PTHR23077">
    <property type="entry name" value="AAA-FAMILY ATPASE"/>
    <property type="match status" value="1"/>
</dbReference>
<evidence type="ECO:0000313" key="6">
    <source>
        <dbReference type="Proteomes" id="UP000078561"/>
    </source>
</evidence>
<keyword evidence="2 3" id="KW-0067">ATP-binding</keyword>
<evidence type="ECO:0000256" key="2">
    <source>
        <dbReference type="ARBA" id="ARBA00022840"/>
    </source>
</evidence>
<organism evidence="5">
    <name type="scientific">Absidia glauca</name>
    <name type="common">Pin mould</name>
    <dbReference type="NCBI Taxonomy" id="4829"/>
    <lineage>
        <taxon>Eukaryota</taxon>
        <taxon>Fungi</taxon>
        <taxon>Fungi incertae sedis</taxon>
        <taxon>Mucoromycota</taxon>
        <taxon>Mucoromycotina</taxon>
        <taxon>Mucoromycetes</taxon>
        <taxon>Mucorales</taxon>
        <taxon>Cunninghamellaceae</taxon>
        <taxon>Absidia</taxon>
    </lineage>
</organism>
<dbReference type="GO" id="GO:0016887">
    <property type="term" value="F:ATP hydrolysis activity"/>
    <property type="evidence" value="ECO:0007669"/>
    <property type="project" value="InterPro"/>
</dbReference>
<dbReference type="PANTHER" id="PTHR23077:SF27">
    <property type="entry name" value="ATPASE FAMILY GENE 2 PROTEIN HOMOLOG A"/>
    <property type="match status" value="1"/>
</dbReference>
<sequence>MLADRQIWINKVTSTVGGHQDLVTYLVDKIYTQHTLRQLQSQQSQQCPTDYAFSKGVVLHGKPGTGKTALSLALAKESQLPYHVINGPDIFQTEEGASETKLRAVFDAAKAHSTMALVIVDEWDMLAGKLIKSKTGLDTRVTSMMQSCIDDNQGQVFILALTNRLHAIDPSFLRSGRLDDVQELVVKFPSQRYDILTLLTQRLPFASEQDREGLLWTIAQRAHGFVPSDLSSLCGQLVLQLVKEESLCQDKKPVLRLDHIEKALTIVHPSNMNAFTSKVPSIRFSDLFGMDDVINSIKASVIYPFHHPEKYLELGITPPRGILFHGPPGTGKTMLCSALASEAGVNFIFVQSTQLRSKIIGESEKNIAAMFSHARSNAPCILFIDQIDMLLPKRGTGSSSENTSDRIVTGFLTEMDGLLTKTNTNTNASIQMDVLVVAATNRFHQIDPAILRPGRFDEHIPLSLPDETQRFAILQGLSRTMPLEMTDLEWRTLASTSTIGWSGAELDNLLREAAMVCLREDVTNEKIRWHHIDQALSQQSIGVE</sequence>
<accession>A0A168SKG7</accession>
<feature type="domain" description="AAA+ ATPase" evidence="4">
    <location>
        <begin position="318"/>
        <end position="466"/>
    </location>
</feature>
<dbReference type="SMART" id="SM00382">
    <property type="entry name" value="AAA"/>
    <property type="match status" value="2"/>
</dbReference>
<dbReference type="InterPro" id="IPR041569">
    <property type="entry name" value="AAA_lid_3"/>
</dbReference>
<dbReference type="Gene3D" id="1.10.8.60">
    <property type="match status" value="2"/>
</dbReference>
<dbReference type="AlphaFoldDB" id="A0A168SKG7"/>
<protein>
    <recommendedName>
        <fullName evidence="4">AAA+ ATPase domain-containing protein</fullName>
    </recommendedName>
</protein>
<evidence type="ECO:0000259" key="4">
    <source>
        <dbReference type="SMART" id="SM00382"/>
    </source>
</evidence>
<dbReference type="Pfam" id="PF00004">
    <property type="entry name" value="AAA"/>
    <property type="match status" value="2"/>
</dbReference>
<dbReference type="InterPro" id="IPR003960">
    <property type="entry name" value="ATPase_AAA_CS"/>
</dbReference>
<dbReference type="SUPFAM" id="SSF52540">
    <property type="entry name" value="P-loop containing nucleoside triphosphate hydrolases"/>
    <property type="match status" value="2"/>
</dbReference>
<dbReference type="InterPro" id="IPR003593">
    <property type="entry name" value="AAA+_ATPase"/>
</dbReference>
<dbReference type="PROSITE" id="PS00674">
    <property type="entry name" value="AAA"/>
    <property type="match status" value="1"/>
</dbReference>
<dbReference type="InterPro" id="IPR027417">
    <property type="entry name" value="P-loop_NTPase"/>
</dbReference>
<dbReference type="InterPro" id="IPR050168">
    <property type="entry name" value="AAA_ATPase_domain"/>
</dbReference>
<dbReference type="Proteomes" id="UP000078561">
    <property type="component" value="Unassembled WGS sequence"/>
</dbReference>
<keyword evidence="1 3" id="KW-0547">Nucleotide-binding</keyword>
<dbReference type="InterPro" id="IPR003959">
    <property type="entry name" value="ATPase_AAA_core"/>
</dbReference>
<comment type="similarity">
    <text evidence="3">Belongs to the AAA ATPase family.</text>
</comment>
<evidence type="ECO:0000313" key="5">
    <source>
        <dbReference type="EMBL" id="SAM08560.1"/>
    </source>
</evidence>
<dbReference type="Pfam" id="PF17862">
    <property type="entry name" value="AAA_lid_3"/>
    <property type="match status" value="1"/>
</dbReference>
<dbReference type="OMA" id="NAYVIGM"/>
<name>A0A168SKG7_ABSGL</name>
<evidence type="ECO:0000256" key="1">
    <source>
        <dbReference type="ARBA" id="ARBA00022741"/>
    </source>
</evidence>
<dbReference type="Gene3D" id="3.40.50.300">
    <property type="entry name" value="P-loop containing nucleotide triphosphate hydrolases"/>
    <property type="match status" value="2"/>
</dbReference>
<dbReference type="GO" id="GO:0005737">
    <property type="term" value="C:cytoplasm"/>
    <property type="evidence" value="ECO:0007669"/>
    <property type="project" value="TreeGrafter"/>
</dbReference>
<keyword evidence="6" id="KW-1185">Reference proteome</keyword>
<evidence type="ECO:0000256" key="3">
    <source>
        <dbReference type="RuleBase" id="RU003651"/>
    </source>
</evidence>
<dbReference type="STRING" id="4829.A0A168SKG7"/>
<dbReference type="OrthoDB" id="27435at2759"/>
<gene>
    <name evidence="5" type="primary">ABSGL_14223.1 scaffold 14385</name>
</gene>
<feature type="domain" description="AAA+ ATPase" evidence="4">
    <location>
        <begin position="53"/>
        <end position="188"/>
    </location>
</feature>
<dbReference type="FunFam" id="3.40.50.300:FF:001921">
    <property type="entry name" value="AAA ATPase domain-containing protein"/>
    <property type="match status" value="1"/>
</dbReference>
<reference evidence="5" key="1">
    <citation type="submission" date="2016-04" db="EMBL/GenBank/DDBJ databases">
        <authorList>
            <person name="Evans L.H."/>
            <person name="Alamgir A."/>
            <person name="Owens N."/>
            <person name="Weber N.D."/>
            <person name="Virtaneva K."/>
            <person name="Barbian K."/>
            <person name="Babar A."/>
            <person name="Rosenke K."/>
        </authorList>
    </citation>
    <scope>NUCLEOTIDE SEQUENCE [LARGE SCALE GENOMIC DNA]</scope>
    <source>
        <strain evidence="5">CBS 101.48</strain>
    </source>
</reference>
<proteinExistence type="inferred from homology"/>
<dbReference type="GO" id="GO:0005524">
    <property type="term" value="F:ATP binding"/>
    <property type="evidence" value="ECO:0007669"/>
    <property type="project" value="UniProtKB-KW"/>
</dbReference>
<dbReference type="InParanoid" id="A0A168SKG7"/>
<dbReference type="EMBL" id="LT554895">
    <property type="protein sequence ID" value="SAM08560.1"/>
    <property type="molecule type" value="Genomic_DNA"/>
</dbReference>